<organism evidence="3 4">
    <name type="scientific">Bifidobacterium thermacidophilum</name>
    <dbReference type="NCBI Taxonomy" id="246618"/>
    <lineage>
        <taxon>Bacteria</taxon>
        <taxon>Bacillati</taxon>
        <taxon>Actinomycetota</taxon>
        <taxon>Actinomycetes</taxon>
        <taxon>Bifidobacteriales</taxon>
        <taxon>Bifidobacteriaceae</taxon>
        <taxon>Bifidobacterium</taxon>
    </lineage>
</organism>
<comment type="caution">
    <text evidence="3">The sequence shown here is derived from an EMBL/GenBank/DDBJ whole genome shotgun (WGS) entry which is preliminary data.</text>
</comment>
<dbReference type="Proteomes" id="UP001620273">
    <property type="component" value="Unassembled WGS sequence"/>
</dbReference>
<feature type="transmembrane region" description="Helical" evidence="2">
    <location>
        <begin position="221"/>
        <end position="246"/>
    </location>
</feature>
<keyword evidence="2" id="KW-0472">Membrane</keyword>
<keyword evidence="4" id="KW-1185">Reference proteome</keyword>
<feature type="region of interest" description="Disordered" evidence="1">
    <location>
        <begin position="1"/>
        <end position="121"/>
    </location>
</feature>
<name>A0ABW8KPN6_9BIFI</name>
<evidence type="ECO:0000256" key="2">
    <source>
        <dbReference type="SAM" id="Phobius"/>
    </source>
</evidence>
<dbReference type="EMBL" id="JAOQBW010000004">
    <property type="protein sequence ID" value="MFK3576504.1"/>
    <property type="molecule type" value="Genomic_DNA"/>
</dbReference>
<evidence type="ECO:0000256" key="1">
    <source>
        <dbReference type="SAM" id="MobiDB-lite"/>
    </source>
</evidence>
<keyword evidence="2" id="KW-0812">Transmembrane</keyword>
<evidence type="ECO:0000313" key="3">
    <source>
        <dbReference type="EMBL" id="MFK3576504.1"/>
    </source>
</evidence>
<reference evidence="3 4" key="1">
    <citation type="submission" date="2022-09" db="EMBL/GenBank/DDBJ databases">
        <title>Genome sequencing of four strains from tibetan pig.</title>
        <authorList>
            <person name="Feng J."/>
        </authorList>
    </citation>
    <scope>NUCLEOTIDE SEQUENCE [LARGE SCALE GENOMIC DNA]</scope>
    <source>
        <strain evidence="3 4">11-1-1</strain>
    </source>
</reference>
<feature type="compositionally biased region" description="Acidic residues" evidence="1">
    <location>
        <begin position="57"/>
        <end position="74"/>
    </location>
</feature>
<dbReference type="RefSeq" id="WP_404441185.1">
    <property type="nucleotide sequence ID" value="NZ_JAOQBW010000004.1"/>
</dbReference>
<evidence type="ECO:0000313" key="4">
    <source>
        <dbReference type="Proteomes" id="UP001620273"/>
    </source>
</evidence>
<gene>
    <name evidence="3" type="ORF">OCH74_06495</name>
</gene>
<accession>A0ABW8KPN6</accession>
<proteinExistence type="predicted"/>
<feature type="region of interest" description="Disordered" evidence="1">
    <location>
        <begin position="146"/>
        <end position="188"/>
    </location>
</feature>
<feature type="compositionally biased region" description="Low complexity" evidence="1">
    <location>
        <begin position="147"/>
        <end position="156"/>
    </location>
</feature>
<feature type="compositionally biased region" description="Basic and acidic residues" evidence="1">
    <location>
        <begin position="98"/>
        <end position="107"/>
    </location>
</feature>
<sequence>MTDDGKALPIDSGTSAASEALGMSETTGNEIVRSRQAMAKTSSTSGEDAFRQSDDSFNADDDYADENYADDDPWQDPLHPWNGLYDRAQASPQPDDDVMAKLQREADGSSLSPQASAAYAVGMSPVERQEATAGSAQQSVHLEQTQAGAANAAGAGSDFGERSNLRNTPAGGDLDSDNHPGHAGESAVHEHEFHAGEGRDPHALAAPKPKRQRKPISAERWIAGGAALSALLSLAAASCAALRAIAPGKLPQLAVLPVSAYTAIGCVFAVLAIILVIAARVADSKRRKGGHAGTAAIVLTALAGVLIASALVVGNFFPDGIIKASGRDDAPVNSVSRMETDIEAATERCPDGWQSMDVSGYPGISAVAVCKTTRMAFVTFDSASAASMYRSAITSKISSTLDSYSIDSRAHGDWRILSGERWIAFGQKSDIEALHDQWGGTISTVQ</sequence>
<feature type="compositionally biased region" description="Basic and acidic residues" evidence="1">
    <location>
        <begin position="176"/>
        <end position="188"/>
    </location>
</feature>
<keyword evidence="2" id="KW-1133">Transmembrane helix</keyword>
<feature type="transmembrane region" description="Helical" evidence="2">
    <location>
        <begin position="294"/>
        <end position="317"/>
    </location>
</feature>
<feature type="transmembrane region" description="Helical" evidence="2">
    <location>
        <begin position="258"/>
        <end position="282"/>
    </location>
</feature>
<protein>
    <submittedName>
        <fullName evidence="3">Uncharacterized protein</fullName>
    </submittedName>
</protein>